<protein>
    <recommendedName>
        <fullName evidence="1">NodB homology domain-containing protein</fullName>
    </recommendedName>
</protein>
<dbReference type="PANTHER" id="PTHR47561">
    <property type="entry name" value="POLYSACCHARIDE DEACETYLASE FAMILY PROTEIN (AFU_ORTHOLOGUE AFUA_6G05030)"/>
    <property type="match status" value="1"/>
</dbReference>
<comment type="caution">
    <text evidence="2">The sequence shown here is derived from an EMBL/GenBank/DDBJ whole genome shotgun (WGS) entry which is preliminary data.</text>
</comment>
<evidence type="ECO:0000259" key="1">
    <source>
        <dbReference type="PROSITE" id="PS51677"/>
    </source>
</evidence>
<evidence type="ECO:0000313" key="3">
    <source>
        <dbReference type="Proteomes" id="UP000277212"/>
    </source>
</evidence>
<dbReference type="InterPro" id="IPR037950">
    <property type="entry name" value="PgdA-like"/>
</dbReference>
<dbReference type="Pfam" id="PF01522">
    <property type="entry name" value="Polysacc_deac_1"/>
    <property type="match status" value="1"/>
</dbReference>
<feature type="domain" description="NodB homology" evidence="1">
    <location>
        <begin position="29"/>
        <end position="220"/>
    </location>
</feature>
<dbReference type="PANTHER" id="PTHR47561:SF1">
    <property type="entry name" value="POLYSACCHARIDE DEACETYLASE FAMILY PROTEIN (AFU_ORTHOLOGUE AFUA_6G05030)"/>
    <property type="match status" value="1"/>
</dbReference>
<gene>
    <name evidence="2" type="ORF">CDV36_014647</name>
</gene>
<dbReference type="EMBL" id="NKUJ01000478">
    <property type="protein sequence ID" value="RMJ04679.1"/>
    <property type="molecule type" value="Genomic_DNA"/>
</dbReference>
<dbReference type="GO" id="GO:0016810">
    <property type="term" value="F:hydrolase activity, acting on carbon-nitrogen (but not peptide) bonds"/>
    <property type="evidence" value="ECO:0007669"/>
    <property type="project" value="InterPro"/>
</dbReference>
<keyword evidence="3" id="KW-1185">Reference proteome</keyword>
<reference evidence="2 3" key="1">
    <citation type="submission" date="2017-06" db="EMBL/GenBank/DDBJ databases">
        <title>Comparative genomic analysis of Ambrosia Fusariam Clade fungi.</title>
        <authorList>
            <person name="Stajich J.E."/>
            <person name="Carrillo J."/>
            <person name="Kijimoto T."/>
            <person name="Eskalen A."/>
            <person name="O'Donnell K."/>
            <person name="Kasson M."/>
        </authorList>
    </citation>
    <scope>NUCLEOTIDE SEQUENCE [LARGE SCALE GENOMIC DNA]</scope>
    <source>
        <strain evidence="2">UCR3666</strain>
    </source>
</reference>
<proteinExistence type="predicted"/>
<dbReference type="SUPFAM" id="SSF88713">
    <property type="entry name" value="Glycoside hydrolase/deacetylase"/>
    <property type="match status" value="1"/>
</dbReference>
<name>A0A3M2RHQ7_9HYPO</name>
<dbReference type="CDD" id="cd10938">
    <property type="entry name" value="CE4_HpPgdA_like"/>
    <property type="match status" value="1"/>
</dbReference>
<dbReference type="PROSITE" id="PS51677">
    <property type="entry name" value="NODB"/>
    <property type="match status" value="1"/>
</dbReference>
<evidence type="ECO:0000313" key="2">
    <source>
        <dbReference type="EMBL" id="RMJ04679.1"/>
    </source>
</evidence>
<organism evidence="2 3">
    <name type="scientific">Fusarium kuroshium</name>
    <dbReference type="NCBI Taxonomy" id="2010991"/>
    <lineage>
        <taxon>Eukaryota</taxon>
        <taxon>Fungi</taxon>
        <taxon>Dikarya</taxon>
        <taxon>Ascomycota</taxon>
        <taxon>Pezizomycotina</taxon>
        <taxon>Sordariomycetes</taxon>
        <taxon>Hypocreomycetidae</taxon>
        <taxon>Hypocreales</taxon>
        <taxon>Nectriaceae</taxon>
        <taxon>Fusarium</taxon>
        <taxon>Fusarium solani species complex</taxon>
    </lineage>
</organism>
<accession>A0A3M2RHQ7</accession>
<dbReference type="InterPro" id="IPR011330">
    <property type="entry name" value="Glyco_hydro/deAcase_b/a-brl"/>
</dbReference>
<sequence length="310" mass="35581">MGKKRAIITYGVDVDAISGWIGSYGGQDSAGDIARGWFGGTVGVERMLKVFAKYDIKTTWFVPGHSLETFPEYMKMVLDAGHEFGLHGYTHENPNAMSVEQQRDVLDKSYRLMTEFTGKPPRGMVAPWWETSFEGTQLLLEYGIEYDHSLGHHDCQCYYPTIGDTYTKIDYSQKAETWMKPFVKGRPTGLVEIPGSWYIDDLPPMMFIKSAPNSHGFVNPRDIESIWKDHFEYYYREYDDFVFPISIHPDVSGRPHVALMHERLIEWFKTFEGVEFWTMEQVCDDFKAKNPPEAGALLPAQAGLKLQEKK</sequence>
<dbReference type="Gene3D" id="3.20.20.370">
    <property type="entry name" value="Glycoside hydrolase/deacetylase"/>
    <property type="match status" value="1"/>
</dbReference>
<dbReference type="Proteomes" id="UP000277212">
    <property type="component" value="Unassembled WGS sequence"/>
</dbReference>
<dbReference type="GO" id="GO:0005975">
    <property type="term" value="P:carbohydrate metabolic process"/>
    <property type="evidence" value="ECO:0007669"/>
    <property type="project" value="InterPro"/>
</dbReference>
<dbReference type="OrthoDB" id="3162524at2759"/>
<dbReference type="AlphaFoldDB" id="A0A3M2RHQ7"/>
<dbReference type="InterPro" id="IPR002509">
    <property type="entry name" value="NODB_dom"/>
</dbReference>